<dbReference type="OrthoDB" id="2017544at2759"/>
<dbReference type="InterPro" id="IPR017856">
    <property type="entry name" value="Integrase-like_N"/>
</dbReference>
<proteinExistence type="inferred from homology"/>
<dbReference type="HAMAP" id="MF_00693">
    <property type="entry name" value="Transcrip_reg_TACO1"/>
    <property type="match status" value="1"/>
</dbReference>
<evidence type="ECO:0000313" key="6">
    <source>
        <dbReference type="Proteomes" id="UP000807342"/>
    </source>
</evidence>
<dbReference type="PANTHER" id="PTHR12532">
    <property type="entry name" value="TRANSLATIONAL ACTIVATOR OF CYTOCHROME C OXIDASE 1"/>
    <property type="match status" value="1"/>
</dbReference>
<dbReference type="InterPro" id="IPR002876">
    <property type="entry name" value="Transcrip_reg_TACO1-like"/>
</dbReference>
<protein>
    <submittedName>
        <fullName evidence="5">YebC-like protein</fullName>
    </submittedName>
</protein>
<dbReference type="EMBL" id="MU151164">
    <property type="protein sequence ID" value="KAF9448352.1"/>
    <property type="molecule type" value="Genomic_DNA"/>
</dbReference>
<feature type="domain" description="TACO1/YebC-like second and third" evidence="3">
    <location>
        <begin position="107"/>
        <end position="272"/>
    </location>
</feature>
<dbReference type="InterPro" id="IPR026564">
    <property type="entry name" value="Transcrip_reg_TACO1-like_dom3"/>
</dbReference>
<dbReference type="InterPro" id="IPR048300">
    <property type="entry name" value="TACO1_YebC-like_2nd/3rd_dom"/>
</dbReference>
<keyword evidence="6" id="KW-1185">Reference proteome</keyword>
<evidence type="ECO:0000256" key="2">
    <source>
        <dbReference type="ARBA" id="ARBA00008724"/>
    </source>
</evidence>
<evidence type="ECO:0000259" key="4">
    <source>
        <dbReference type="Pfam" id="PF20772"/>
    </source>
</evidence>
<dbReference type="GO" id="GO:0005739">
    <property type="term" value="C:mitochondrion"/>
    <property type="evidence" value="ECO:0007669"/>
    <property type="project" value="UniProtKB-SubCell"/>
</dbReference>
<dbReference type="InterPro" id="IPR029072">
    <property type="entry name" value="YebC-like"/>
</dbReference>
<comment type="similarity">
    <text evidence="2">Belongs to the TACO1 family.</text>
</comment>
<comment type="subcellular location">
    <subcellularLocation>
        <location evidence="1">Mitochondrion</location>
    </subcellularLocation>
</comment>
<evidence type="ECO:0000259" key="3">
    <source>
        <dbReference type="Pfam" id="PF01709"/>
    </source>
</evidence>
<dbReference type="Proteomes" id="UP000807342">
    <property type="component" value="Unassembled WGS sequence"/>
</dbReference>
<dbReference type="AlphaFoldDB" id="A0A9P5XBK0"/>
<dbReference type="Gene3D" id="1.10.10.200">
    <property type="match status" value="1"/>
</dbReference>
<dbReference type="InterPro" id="IPR049083">
    <property type="entry name" value="TACO1_YebC_N"/>
</dbReference>
<reference evidence="5" key="1">
    <citation type="submission" date="2020-11" db="EMBL/GenBank/DDBJ databases">
        <authorList>
            <consortium name="DOE Joint Genome Institute"/>
            <person name="Ahrendt S."/>
            <person name="Riley R."/>
            <person name="Andreopoulos W."/>
            <person name="Labutti K."/>
            <person name="Pangilinan J."/>
            <person name="Ruiz-Duenas F.J."/>
            <person name="Barrasa J.M."/>
            <person name="Sanchez-Garcia M."/>
            <person name="Camarero S."/>
            <person name="Miyauchi S."/>
            <person name="Serrano A."/>
            <person name="Linde D."/>
            <person name="Babiker R."/>
            <person name="Drula E."/>
            <person name="Ayuso-Fernandez I."/>
            <person name="Pacheco R."/>
            <person name="Padilla G."/>
            <person name="Ferreira P."/>
            <person name="Barriuso J."/>
            <person name="Kellner H."/>
            <person name="Castanera R."/>
            <person name="Alfaro M."/>
            <person name="Ramirez L."/>
            <person name="Pisabarro A.G."/>
            <person name="Kuo A."/>
            <person name="Tritt A."/>
            <person name="Lipzen A."/>
            <person name="He G."/>
            <person name="Yan M."/>
            <person name="Ng V."/>
            <person name="Cullen D."/>
            <person name="Martin F."/>
            <person name="Rosso M.-N."/>
            <person name="Henrissat B."/>
            <person name="Hibbett D."/>
            <person name="Martinez A.T."/>
            <person name="Grigoriev I.V."/>
        </authorList>
    </citation>
    <scope>NUCLEOTIDE SEQUENCE</scope>
    <source>
        <strain evidence="5">MF-IS2</strain>
    </source>
</reference>
<dbReference type="FunFam" id="1.10.10.200:FF:000002">
    <property type="entry name" value="Probable transcriptional regulatory protein CLM62_37755"/>
    <property type="match status" value="1"/>
</dbReference>
<dbReference type="SUPFAM" id="SSF75625">
    <property type="entry name" value="YebC-like"/>
    <property type="match status" value="1"/>
</dbReference>
<dbReference type="Pfam" id="PF01709">
    <property type="entry name" value="Transcrip_reg"/>
    <property type="match status" value="1"/>
</dbReference>
<evidence type="ECO:0000256" key="1">
    <source>
        <dbReference type="ARBA" id="ARBA00004173"/>
    </source>
</evidence>
<name>A0A9P5XBK0_9AGAR</name>
<dbReference type="Pfam" id="PF20772">
    <property type="entry name" value="TACO1_YebC_N"/>
    <property type="match status" value="1"/>
</dbReference>
<comment type="caution">
    <text evidence="5">The sequence shown here is derived from an EMBL/GenBank/DDBJ whole genome shotgun (WGS) entry which is preliminary data.</text>
</comment>
<feature type="domain" description="TACO1/YebC-like N-terminal" evidence="4">
    <location>
        <begin position="29"/>
        <end position="101"/>
    </location>
</feature>
<gene>
    <name evidence="5" type="ORF">P691DRAFT_792655</name>
</gene>
<accession>A0A9P5XBK0</accession>
<dbReference type="Gene3D" id="3.30.70.980">
    <property type="match status" value="2"/>
</dbReference>
<evidence type="ECO:0000313" key="5">
    <source>
        <dbReference type="EMBL" id="KAF9448352.1"/>
    </source>
</evidence>
<dbReference type="PANTHER" id="PTHR12532:SF0">
    <property type="entry name" value="TRANSLATIONAL ACTIVATOR OF CYTOCHROME C OXIDASE 1"/>
    <property type="match status" value="1"/>
</dbReference>
<sequence>MFRFALPTLRSTCCRRSFSTTQSIPAGHNKWSKIKEKKGVIDAQRGQLLSRVARDIAIAIRTGGSADPGLNAQLSGVIKKAREQDVPKDNIERAIERAQGKNKKGEVVTYEALAFESVGIIIESLTDNLNRTIGNLREIFNDHGVQKASVMWMFKKVGRVDLKFPKPQGSSATGEQDVILEIAFGNDMEDFDVADADEEGKQLMKLYCPPERVAQLAEAVSTHPSVEFQERKILYMPENPSDSSLGEEVQEKLTKLLDRLWADEDTLNVWTTTDKP</sequence>
<organism evidence="5 6">
    <name type="scientific">Macrolepiota fuliginosa MF-IS2</name>
    <dbReference type="NCBI Taxonomy" id="1400762"/>
    <lineage>
        <taxon>Eukaryota</taxon>
        <taxon>Fungi</taxon>
        <taxon>Dikarya</taxon>
        <taxon>Basidiomycota</taxon>
        <taxon>Agaricomycotina</taxon>
        <taxon>Agaricomycetes</taxon>
        <taxon>Agaricomycetidae</taxon>
        <taxon>Agaricales</taxon>
        <taxon>Agaricineae</taxon>
        <taxon>Agaricaceae</taxon>
        <taxon>Macrolepiota</taxon>
    </lineage>
</organism>